<name>A0ABP7PD13_9SPHI</name>
<proteinExistence type="predicted"/>
<comment type="caution">
    <text evidence="1">The sequence shown here is derived from an EMBL/GenBank/DDBJ whole genome shotgun (WGS) entry which is preliminary data.</text>
</comment>
<keyword evidence="2" id="KW-1185">Reference proteome</keyword>
<evidence type="ECO:0000313" key="2">
    <source>
        <dbReference type="Proteomes" id="UP001500742"/>
    </source>
</evidence>
<dbReference type="SUPFAM" id="SSF49464">
    <property type="entry name" value="Carboxypeptidase regulatory domain-like"/>
    <property type="match status" value="1"/>
</dbReference>
<evidence type="ECO:0000313" key="1">
    <source>
        <dbReference type="EMBL" id="GAA3963673.1"/>
    </source>
</evidence>
<dbReference type="InterPro" id="IPR008969">
    <property type="entry name" value="CarboxyPept-like_regulatory"/>
</dbReference>
<dbReference type="EMBL" id="BAAAZC010000007">
    <property type="protein sequence ID" value="GAA3963673.1"/>
    <property type="molecule type" value="Genomic_DNA"/>
</dbReference>
<accession>A0ABP7PD13</accession>
<dbReference type="Proteomes" id="UP001500742">
    <property type="component" value="Unassembled WGS sequence"/>
</dbReference>
<reference evidence="2" key="1">
    <citation type="journal article" date="2019" name="Int. J. Syst. Evol. Microbiol.">
        <title>The Global Catalogue of Microorganisms (GCM) 10K type strain sequencing project: providing services to taxonomists for standard genome sequencing and annotation.</title>
        <authorList>
            <consortium name="The Broad Institute Genomics Platform"/>
            <consortium name="The Broad Institute Genome Sequencing Center for Infectious Disease"/>
            <person name="Wu L."/>
            <person name="Ma J."/>
        </authorList>
    </citation>
    <scope>NUCLEOTIDE SEQUENCE [LARGE SCALE GENOMIC DNA]</scope>
    <source>
        <strain evidence="2">JCM 16601</strain>
    </source>
</reference>
<protein>
    <recommendedName>
        <fullName evidence="3">Carboxypeptidase-like regulatory domain-containing protein</fullName>
    </recommendedName>
</protein>
<dbReference type="RefSeq" id="WP_259091195.1">
    <property type="nucleotide sequence ID" value="NZ_BAAAZC010000007.1"/>
</dbReference>
<organism evidence="1 2">
    <name type="scientific">Mucilaginibacter dorajii</name>
    <dbReference type="NCBI Taxonomy" id="692994"/>
    <lineage>
        <taxon>Bacteria</taxon>
        <taxon>Pseudomonadati</taxon>
        <taxon>Bacteroidota</taxon>
        <taxon>Sphingobacteriia</taxon>
        <taxon>Sphingobacteriales</taxon>
        <taxon>Sphingobacteriaceae</taxon>
        <taxon>Mucilaginibacter</taxon>
    </lineage>
</organism>
<sequence>MINKKLIILFLIGVVRLSPLFAQNIQIQKGILFKNGTNLRIGSVIVLNKRTSTQVRSNIYGVFSISSKAGDTLQFKSDNYQTTEFIVQDFTDKVVFMTPIIQLNEVVIKENSLKSDIKEVQRGYREKSVFYTGTPHYYYLFLKPMTFIYENFKSEVIDARRFNRYARKELAASKVSARFNDESIKKVIPIPDNQLESFELEYMPTLKQIDTMNDYDLVIYIKISYEDFKKNKIPNTFNLY</sequence>
<gene>
    <name evidence="1" type="ORF">GCM10022210_09820</name>
</gene>
<evidence type="ECO:0008006" key="3">
    <source>
        <dbReference type="Google" id="ProtNLM"/>
    </source>
</evidence>